<dbReference type="PANTHER" id="PTHR40252:SF2">
    <property type="entry name" value="BLR0328 PROTEIN"/>
    <property type="match status" value="1"/>
</dbReference>
<dbReference type="SMART" id="SM00897">
    <property type="entry name" value="FIST"/>
    <property type="match status" value="1"/>
</dbReference>
<dbReference type="SMART" id="SM01204">
    <property type="entry name" value="FIST_C"/>
    <property type="match status" value="1"/>
</dbReference>
<proteinExistence type="predicted"/>
<dbReference type="Proteomes" id="UP000199377">
    <property type="component" value="Unassembled WGS sequence"/>
</dbReference>
<dbReference type="AlphaFoldDB" id="A0A1I3IH39"/>
<feature type="domain" description="FIST" evidence="2">
    <location>
        <begin position="48"/>
        <end position="248"/>
    </location>
</feature>
<dbReference type="PANTHER" id="PTHR40252">
    <property type="entry name" value="BLR0328 PROTEIN"/>
    <property type="match status" value="1"/>
</dbReference>
<dbReference type="RefSeq" id="WP_092860966.1">
    <property type="nucleotide sequence ID" value="NZ_FOQH01000007.1"/>
</dbReference>
<evidence type="ECO:0000259" key="2">
    <source>
        <dbReference type="SMART" id="SM00897"/>
    </source>
</evidence>
<dbReference type="EMBL" id="FOQH01000007">
    <property type="protein sequence ID" value="SFI47242.1"/>
    <property type="molecule type" value="Genomic_DNA"/>
</dbReference>
<evidence type="ECO:0000259" key="3">
    <source>
        <dbReference type="SMART" id="SM01204"/>
    </source>
</evidence>
<evidence type="ECO:0000256" key="1">
    <source>
        <dbReference type="SAM" id="MobiDB-lite"/>
    </source>
</evidence>
<feature type="domain" description="FIST C-domain" evidence="3">
    <location>
        <begin position="249"/>
        <end position="378"/>
    </location>
</feature>
<dbReference type="OrthoDB" id="9807948at2"/>
<protein>
    <submittedName>
        <fullName evidence="4">Uncharacterized conserved protein, contains FIST_N domain</fullName>
    </submittedName>
</protein>
<organism evidence="4 5">
    <name type="scientific">Albimonas pacifica</name>
    <dbReference type="NCBI Taxonomy" id="1114924"/>
    <lineage>
        <taxon>Bacteria</taxon>
        <taxon>Pseudomonadati</taxon>
        <taxon>Pseudomonadota</taxon>
        <taxon>Alphaproteobacteria</taxon>
        <taxon>Rhodobacterales</taxon>
        <taxon>Paracoccaceae</taxon>
        <taxon>Albimonas</taxon>
    </lineage>
</organism>
<dbReference type="Pfam" id="PF10442">
    <property type="entry name" value="FIST_C"/>
    <property type="match status" value="1"/>
</dbReference>
<dbReference type="InterPro" id="IPR019494">
    <property type="entry name" value="FIST_C"/>
</dbReference>
<reference evidence="4 5" key="1">
    <citation type="submission" date="2016-10" db="EMBL/GenBank/DDBJ databases">
        <authorList>
            <person name="de Groot N.N."/>
        </authorList>
    </citation>
    <scope>NUCLEOTIDE SEQUENCE [LARGE SCALE GENOMIC DNA]</scope>
    <source>
        <strain evidence="4 5">CGMCC 1.11030</strain>
    </source>
</reference>
<dbReference type="STRING" id="1114924.SAMN05216258_10751"/>
<keyword evidence="5" id="KW-1185">Reference proteome</keyword>
<dbReference type="InterPro" id="IPR013702">
    <property type="entry name" value="FIST_domain_N"/>
</dbReference>
<evidence type="ECO:0000313" key="5">
    <source>
        <dbReference type="Proteomes" id="UP000199377"/>
    </source>
</evidence>
<accession>A0A1I3IH39</accession>
<name>A0A1I3IH39_9RHOB</name>
<sequence length="397" mass="41159">MDGAHAAGTRTGPRPNASAGRRDLRTAAAPADDPAAAIAALRAALGPGPLALAALFVSPHADLEAVARLASAAFGDTPVIGCTTAGEIGPAGYADGSIAAAGFPAELFSAQVCFVGDLTGLDRVGAAERVQGRRAALRAAAPDWGNEFAFLMVDGMSRMEEQLVATLAAALDGMPLFGGSAGDALDFGRAFVLHEGRFHADAAVLALIRTACRVQVFNFDNLRPAEAKMVVTGADPDRRLVREINGEPAAREYARLLGLDPAQLSPFTFSAHPVMVRVGGRHHVRAIQKVEPNGDLTFFCAIDEGLVLTLAEPTDAAEHLSQSLDGLSAAGAPSGILACDCVLRRVAAERDQSVRALSAILARNEVVGFSTYGEQINGVHVNQTLTGVALYPPEEPA</sequence>
<gene>
    <name evidence="4" type="ORF">SAMN05216258_10751</name>
</gene>
<feature type="region of interest" description="Disordered" evidence="1">
    <location>
        <begin position="1"/>
        <end position="26"/>
    </location>
</feature>
<evidence type="ECO:0000313" key="4">
    <source>
        <dbReference type="EMBL" id="SFI47242.1"/>
    </source>
</evidence>
<dbReference type="Pfam" id="PF08495">
    <property type="entry name" value="FIST"/>
    <property type="match status" value="1"/>
</dbReference>